<proteinExistence type="predicted"/>
<accession>A0A2P2N7L5</accession>
<evidence type="ECO:0000313" key="1">
    <source>
        <dbReference type="EMBL" id="MBX38497.1"/>
    </source>
</evidence>
<dbReference type="EMBL" id="GGEC01058013">
    <property type="protein sequence ID" value="MBX38497.1"/>
    <property type="molecule type" value="Transcribed_RNA"/>
</dbReference>
<reference evidence="1" key="1">
    <citation type="submission" date="2018-02" db="EMBL/GenBank/DDBJ databases">
        <title>Rhizophora mucronata_Transcriptome.</title>
        <authorList>
            <person name="Meera S.P."/>
            <person name="Sreeshan A."/>
            <person name="Augustine A."/>
        </authorList>
    </citation>
    <scope>NUCLEOTIDE SEQUENCE</scope>
    <source>
        <tissue evidence="1">Leaf</tissue>
    </source>
</reference>
<dbReference type="AlphaFoldDB" id="A0A2P2N7L5"/>
<protein>
    <submittedName>
        <fullName evidence="1">Uncharacterized protein</fullName>
    </submittedName>
</protein>
<organism evidence="1">
    <name type="scientific">Rhizophora mucronata</name>
    <name type="common">Asiatic mangrove</name>
    <dbReference type="NCBI Taxonomy" id="61149"/>
    <lineage>
        <taxon>Eukaryota</taxon>
        <taxon>Viridiplantae</taxon>
        <taxon>Streptophyta</taxon>
        <taxon>Embryophyta</taxon>
        <taxon>Tracheophyta</taxon>
        <taxon>Spermatophyta</taxon>
        <taxon>Magnoliopsida</taxon>
        <taxon>eudicotyledons</taxon>
        <taxon>Gunneridae</taxon>
        <taxon>Pentapetalae</taxon>
        <taxon>rosids</taxon>
        <taxon>fabids</taxon>
        <taxon>Malpighiales</taxon>
        <taxon>Rhizophoraceae</taxon>
        <taxon>Rhizophora</taxon>
    </lineage>
</organism>
<name>A0A2P2N7L5_RHIMU</name>
<sequence length="21" mass="2590">MFQYLNLCYYRCIKKKGFPSS</sequence>